<dbReference type="KEGG" id="mtim:DIR46_00220"/>
<reference evidence="3 4" key="1">
    <citation type="submission" date="2018-05" db="EMBL/GenBank/DDBJ databases">
        <title>Complete genome sequence of Massilia oculi sp. nov. CCUG 43427T (=DSM 26321T), the type strain of M. oculi, and comparison with genome sequences of other Massilia strains.</title>
        <authorList>
            <person name="Zhu B."/>
        </authorList>
    </citation>
    <scope>NUCLEOTIDE SEQUENCE [LARGE SCALE GENOMIC DNA]</scope>
    <source>
        <strain evidence="3 4">CCUG 43427</strain>
    </source>
</reference>
<evidence type="ECO:0000256" key="1">
    <source>
        <dbReference type="SAM" id="MobiDB-lite"/>
    </source>
</evidence>
<feature type="compositionally biased region" description="Basic residues" evidence="1">
    <location>
        <begin position="49"/>
        <end position="61"/>
    </location>
</feature>
<dbReference type="AlphaFoldDB" id="A0A2S2DCH3"/>
<dbReference type="RefSeq" id="WP_109343464.1">
    <property type="nucleotide sequence ID" value="NZ_CP029343.1"/>
</dbReference>
<keyword evidence="2" id="KW-1133">Transmembrane helix</keyword>
<name>A0A2S2DCH3_9BURK</name>
<evidence type="ECO:0000313" key="3">
    <source>
        <dbReference type="EMBL" id="AWL03040.1"/>
    </source>
</evidence>
<keyword evidence="2" id="KW-0812">Transmembrane</keyword>
<accession>A0A2S2DCH3</accession>
<keyword evidence="4" id="KW-1185">Reference proteome</keyword>
<sequence length="61" mass="6817">MNLVVTDEMRDLTVLVGVIFGIIAAGFIAYGEVQRRRGRKSRAKETNTRGRRKPGRAGKSR</sequence>
<evidence type="ECO:0000256" key="2">
    <source>
        <dbReference type="SAM" id="Phobius"/>
    </source>
</evidence>
<organism evidence="3 4">
    <name type="scientific">Massilia oculi</name>
    <dbReference type="NCBI Taxonomy" id="945844"/>
    <lineage>
        <taxon>Bacteria</taxon>
        <taxon>Pseudomonadati</taxon>
        <taxon>Pseudomonadota</taxon>
        <taxon>Betaproteobacteria</taxon>
        <taxon>Burkholderiales</taxon>
        <taxon>Oxalobacteraceae</taxon>
        <taxon>Telluria group</taxon>
        <taxon>Massilia</taxon>
    </lineage>
</organism>
<gene>
    <name evidence="3" type="ORF">DIR46_00220</name>
</gene>
<feature type="region of interest" description="Disordered" evidence="1">
    <location>
        <begin position="35"/>
        <end position="61"/>
    </location>
</feature>
<protein>
    <submittedName>
        <fullName evidence="3">Uncharacterized protein</fullName>
    </submittedName>
</protein>
<dbReference type="EMBL" id="CP029343">
    <property type="protein sequence ID" value="AWL03040.1"/>
    <property type="molecule type" value="Genomic_DNA"/>
</dbReference>
<dbReference type="OrthoDB" id="9921705at2"/>
<evidence type="ECO:0000313" key="4">
    <source>
        <dbReference type="Proteomes" id="UP000245820"/>
    </source>
</evidence>
<dbReference type="Proteomes" id="UP000245820">
    <property type="component" value="Chromosome"/>
</dbReference>
<proteinExistence type="predicted"/>
<feature type="transmembrane region" description="Helical" evidence="2">
    <location>
        <begin position="12"/>
        <end position="33"/>
    </location>
</feature>
<keyword evidence="2" id="KW-0472">Membrane</keyword>